<name>A0A4V0P2J7_FLUSA</name>
<dbReference type="PANTHER" id="PTHR43013">
    <property type="entry name" value="GLUTAMYL-TRNA REDUCTASE"/>
    <property type="match status" value="1"/>
</dbReference>
<comment type="domain">
    <text evidence="8">Possesses an unusual extended V-shaped dimeric structure with each monomer consisting of three distinct domains arranged along a curved 'spinal' alpha-helix. The N-terminal catalytic domain specifically recognizes the glutamate moiety of the substrate. The second domain is the NADPH-binding domain, and the third C-terminal domain is responsible for dimerization.</text>
</comment>
<comment type="pathway">
    <text evidence="1 8">Porphyrin-containing compound metabolism; protoporphyrin-IX biosynthesis; 5-aminolevulinate from L-glutamyl-tRNA(Glu): step 1/2.</text>
</comment>
<evidence type="ECO:0000256" key="9">
    <source>
        <dbReference type="PIRSR" id="PIRSR000445-1"/>
    </source>
</evidence>
<comment type="miscellaneous">
    <text evidence="8">During catalysis, the active site Cys acts as a nucleophile attacking the alpha-carbonyl group of tRNA-bound glutamate with the formation of a thioester intermediate between enzyme and glutamate, and the concomitant release of tRNA(Glu). The thioester intermediate is finally reduced by direct hydride transfer from NADPH, to form the product GSA.</text>
</comment>
<dbReference type="Proteomes" id="UP000291236">
    <property type="component" value="Chromosome"/>
</dbReference>
<evidence type="ECO:0000313" key="15">
    <source>
        <dbReference type="Proteomes" id="UP000291236"/>
    </source>
</evidence>
<dbReference type="HAMAP" id="MF_00087">
    <property type="entry name" value="Glu_tRNA_reductase"/>
    <property type="match status" value="1"/>
</dbReference>
<evidence type="ECO:0000256" key="3">
    <source>
        <dbReference type="ARBA" id="ARBA00012970"/>
    </source>
</evidence>
<dbReference type="GO" id="GO:0050661">
    <property type="term" value="F:NADP binding"/>
    <property type="evidence" value="ECO:0007669"/>
    <property type="project" value="InterPro"/>
</dbReference>
<dbReference type="UniPathway" id="UPA00251">
    <property type="reaction ID" value="UER00316"/>
</dbReference>
<evidence type="ECO:0000259" key="13">
    <source>
        <dbReference type="Pfam" id="PF05201"/>
    </source>
</evidence>
<dbReference type="FunFam" id="3.40.50.720:FF:000031">
    <property type="entry name" value="Glutamyl-tRNA reductase"/>
    <property type="match status" value="1"/>
</dbReference>
<dbReference type="KEGG" id="sbf:JCM31447_19100"/>
<dbReference type="SUPFAM" id="SSF69742">
    <property type="entry name" value="Glutamyl tRNA-reductase catalytic, N-terminal domain"/>
    <property type="match status" value="1"/>
</dbReference>
<dbReference type="InterPro" id="IPR036343">
    <property type="entry name" value="GluRdtase_N_sf"/>
</dbReference>
<dbReference type="Pfam" id="PF05201">
    <property type="entry name" value="GlutR_N"/>
    <property type="match status" value="1"/>
</dbReference>
<dbReference type="NCBIfam" id="TIGR01035">
    <property type="entry name" value="hemA"/>
    <property type="match status" value="1"/>
</dbReference>
<keyword evidence="4 8" id="KW-0521">NADP</keyword>
<dbReference type="PIRSF" id="PIRSF000445">
    <property type="entry name" value="4pyrrol_synth_GluRdtase"/>
    <property type="match status" value="1"/>
</dbReference>
<dbReference type="EMBL" id="AP019368">
    <property type="protein sequence ID" value="BBH53467.1"/>
    <property type="molecule type" value="Genomic_DNA"/>
</dbReference>
<reference evidence="14 15" key="1">
    <citation type="submission" date="2018-12" db="EMBL/GenBank/DDBJ databases">
        <title>Rubrispira sanarue gen. nov., sp., nov., a member of the order Silvanigrellales, isolated from a brackish lake in Hamamatsu Japan.</title>
        <authorList>
            <person name="Maejima Y."/>
            <person name="Iino T."/>
            <person name="Muraguchi Y."/>
            <person name="Fukuda K."/>
            <person name="Nojiri H."/>
            <person name="Ohkuma M."/>
            <person name="Moriuchi R."/>
            <person name="Dohra H."/>
            <person name="Kimbara K."/>
            <person name="Shintani M."/>
        </authorList>
    </citation>
    <scope>NUCLEOTIDE SEQUENCE [LARGE SCALE GENOMIC DNA]</scope>
    <source>
        <strain evidence="14 15">RF1110005</strain>
    </source>
</reference>
<sequence length="462" mass="52234">MKKSQFFAYTGAHFKTCPVEMREAWAAIGSHLNVKHILQKITPLQTIEFVIISTCNRFDICFFGMISHQQILNIFSELYNIYFKNLNSACKLLSSDYFERFLHIDFDADALRTLYKVTTSLDSLVLGESQILGQVKDAYIKACEFGSAQNQAAAIFSRNFRVAKKVRTETEIGRNGISIGHAAIDVISRVFEGVQDKKIVIFGAGEMSRITAQHLIVSNAKSVYIANRTFAKAEKLALELGDAWPLEMHDALERIAEFDICIAAASGNNYIIEINHFKDYAKKRHGKLSVMVDISVPRKIDPKVSEYDNLFLFNVDDLDSVMEKNRQNRRMAAQQAELIIENEVRDYILFCKQKENLANVGRFHSWIKNVTDYEISRYVKDIKNGKSVNPSVVSDAIAKKIVSNAALLARNNMKPEDTESTVGDLLEYLFRLSEQPLLPENVQKDDNILKLPVKPSGKLGGI</sequence>
<dbReference type="InterPro" id="IPR015895">
    <property type="entry name" value="4pyrrol_synth_GluRdtase_N"/>
</dbReference>
<comment type="caution">
    <text evidence="8">Lacks conserved residue(s) required for the propagation of feature annotation.</text>
</comment>
<dbReference type="InterPro" id="IPR036291">
    <property type="entry name" value="NAD(P)-bd_dom_sf"/>
</dbReference>
<evidence type="ECO:0000256" key="10">
    <source>
        <dbReference type="PIRSR" id="PIRSR000445-2"/>
    </source>
</evidence>
<organism evidence="14 15">
    <name type="scientific">Fluviispira sanaruensis</name>
    <dbReference type="NCBI Taxonomy" id="2493639"/>
    <lineage>
        <taxon>Bacteria</taxon>
        <taxon>Pseudomonadati</taxon>
        <taxon>Bdellovibrionota</taxon>
        <taxon>Oligoflexia</taxon>
        <taxon>Silvanigrellales</taxon>
        <taxon>Silvanigrellaceae</taxon>
        <taxon>Fluviispira</taxon>
    </lineage>
</organism>
<dbReference type="InterPro" id="IPR006151">
    <property type="entry name" value="Shikm_DH/Glu-tRNA_Rdtase"/>
</dbReference>
<evidence type="ECO:0000256" key="5">
    <source>
        <dbReference type="ARBA" id="ARBA00023002"/>
    </source>
</evidence>
<feature type="binding site" evidence="8 11">
    <location>
        <begin position="203"/>
        <end position="208"/>
    </location>
    <ligand>
        <name>NADP(+)</name>
        <dbReference type="ChEBI" id="CHEBI:58349"/>
    </ligand>
</feature>
<feature type="domain" description="Quinate/shikimate 5-dehydrogenase/glutamyl-tRNA reductase" evidence="12">
    <location>
        <begin position="188"/>
        <end position="321"/>
    </location>
</feature>
<evidence type="ECO:0000259" key="12">
    <source>
        <dbReference type="Pfam" id="PF01488"/>
    </source>
</evidence>
<evidence type="ECO:0000256" key="1">
    <source>
        <dbReference type="ARBA" id="ARBA00005059"/>
    </source>
</evidence>
<dbReference type="CDD" id="cd05213">
    <property type="entry name" value="NAD_bind_Glutamyl_tRNA_reduct"/>
    <property type="match status" value="1"/>
</dbReference>
<accession>A0A4V0P2J7</accession>
<feature type="domain" description="Glutamyl-tRNA reductase N-terminal" evidence="13">
    <location>
        <begin position="11"/>
        <end position="170"/>
    </location>
</feature>
<evidence type="ECO:0000256" key="6">
    <source>
        <dbReference type="ARBA" id="ARBA00023244"/>
    </source>
</evidence>
<feature type="binding site" evidence="8 10">
    <location>
        <position position="134"/>
    </location>
    <ligand>
        <name>substrate</name>
    </ligand>
</feature>
<dbReference type="Gene3D" id="3.40.50.720">
    <property type="entry name" value="NAD(P)-binding Rossmann-like Domain"/>
    <property type="match status" value="1"/>
</dbReference>
<comment type="similarity">
    <text evidence="2 8">Belongs to the glutamyl-tRNA reductase family.</text>
</comment>
<feature type="binding site" evidence="8 10">
    <location>
        <begin position="128"/>
        <end position="130"/>
    </location>
    <ligand>
        <name>substrate</name>
    </ligand>
</feature>
<feature type="active site" description="Nucleophile" evidence="8 9">
    <location>
        <position position="55"/>
    </location>
</feature>
<keyword evidence="15" id="KW-1185">Reference proteome</keyword>
<dbReference type="RefSeq" id="WP_130609350.1">
    <property type="nucleotide sequence ID" value="NZ_AP019368.1"/>
</dbReference>
<comment type="catalytic activity">
    <reaction evidence="7 8">
        <text>(S)-4-amino-5-oxopentanoate + tRNA(Glu) + NADP(+) = L-glutamyl-tRNA(Glu) + NADPH + H(+)</text>
        <dbReference type="Rhea" id="RHEA:12344"/>
        <dbReference type="Rhea" id="RHEA-COMP:9663"/>
        <dbReference type="Rhea" id="RHEA-COMP:9680"/>
        <dbReference type="ChEBI" id="CHEBI:15378"/>
        <dbReference type="ChEBI" id="CHEBI:57501"/>
        <dbReference type="ChEBI" id="CHEBI:57783"/>
        <dbReference type="ChEBI" id="CHEBI:58349"/>
        <dbReference type="ChEBI" id="CHEBI:78442"/>
        <dbReference type="ChEBI" id="CHEBI:78520"/>
        <dbReference type="EC" id="1.2.1.70"/>
    </reaction>
</comment>
<keyword evidence="6 8" id="KW-0627">Porphyrin biosynthesis</keyword>
<evidence type="ECO:0000256" key="7">
    <source>
        <dbReference type="ARBA" id="ARBA00047464"/>
    </source>
</evidence>
<dbReference type="EC" id="1.2.1.70" evidence="3 8"/>
<comment type="subunit">
    <text evidence="8">Homodimer.</text>
</comment>
<feature type="binding site" evidence="8 10">
    <location>
        <position position="123"/>
    </location>
    <ligand>
        <name>substrate</name>
    </ligand>
</feature>
<dbReference type="Gene3D" id="3.30.460.30">
    <property type="entry name" value="Glutamyl-tRNA reductase, N-terminal domain"/>
    <property type="match status" value="1"/>
</dbReference>
<evidence type="ECO:0000313" key="14">
    <source>
        <dbReference type="EMBL" id="BBH53467.1"/>
    </source>
</evidence>
<evidence type="ECO:0000256" key="2">
    <source>
        <dbReference type="ARBA" id="ARBA00005916"/>
    </source>
</evidence>
<gene>
    <name evidence="8" type="primary">hemA</name>
    <name evidence="14" type="ORF">JCM31447_19100</name>
</gene>
<comment type="function">
    <text evidence="8">Catalyzes the NADPH-dependent reduction of glutamyl-tRNA(Glu) to glutamate 1-semialdehyde (GSA).</text>
</comment>
<dbReference type="SUPFAM" id="SSF51735">
    <property type="entry name" value="NAD(P)-binding Rossmann-fold domains"/>
    <property type="match status" value="1"/>
</dbReference>
<dbReference type="GO" id="GO:0019353">
    <property type="term" value="P:protoporphyrinogen IX biosynthetic process from glutamate"/>
    <property type="evidence" value="ECO:0007669"/>
    <property type="project" value="TreeGrafter"/>
</dbReference>
<dbReference type="OrthoDB" id="110209at2"/>
<dbReference type="Pfam" id="PF01488">
    <property type="entry name" value="Shikimate_DH"/>
    <property type="match status" value="1"/>
</dbReference>
<keyword evidence="5 8" id="KW-0560">Oxidoreductase</keyword>
<proteinExistence type="inferred from homology"/>
<protein>
    <recommendedName>
        <fullName evidence="3 8">Glutamyl-tRNA reductase</fullName>
        <shortName evidence="8">GluTR</shortName>
        <ecNumber evidence="3 8">1.2.1.70</ecNumber>
    </recommendedName>
</protein>
<dbReference type="AlphaFoldDB" id="A0A4V0P2J7"/>
<evidence type="ECO:0000256" key="8">
    <source>
        <dbReference type="HAMAP-Rule" id="MF_00087"/>
    </source>
</evidence>
<evidence type="ECO:0000256" key="4">
    <source>
        <dbReference type="ARBA" id="ARBA00022857"/>
    </source>
</evidence>
<dbReference type="PANTHER" id="PTHR43013:SF1">
    <property type="entry name" value="GLUTAMYL-TRNA REDUCTASE"/>
    <property type="match status" value="1"/>
</dbReference>
<dbReference type="GO" id="GO:0008883">
    <property type="term" value="F:glutamyl-tRNA reductase activity"/>
    <property type="evidence" value="ECO:0007669"/>
    <property type="project" value="UniProtKB-UniRule"/>
</dbReference>
<feature type="binding site" evidence="8 10">
    <location>
        <begin position="54"/>
        <end position="57"/>
    </location>
    <ligand>
        <name>substrate</name>
    </ligand>
</feature>
<evidence type="ECO:0000256" key="11">
    <source>
        <dbReference type="PIRSR" id="PIRSR000445-3"/>
    </source>
</evidence>
<dbReference type="InterPro" id="IPR000343">
    <property type="entry name" value="4pyrrol_synth_GluRdtase"/>
</dbReference>